<evidence type="ECO:0000256" key="2">
    <source>
        <dbReference type="ARBA" id="ARBA00022840"/>
    </source>
</evidence>
<evidence type="ECO:0000256" key="1">
    <source>
        <dbReference type="ARBA" id="ARBA00022741"/>
    </source>
</evidence>
<dbReference type="CDD" id="cd03230">
    <property type="entry name" value="ABC_DR_subfamily_A"/>
    <property type="match status" value="1"/>
</dbReference>
<evidence type="ECO:0000313" key="4">
    <source>
        <dbReference type="EMBL" id="ADL43371.1"/>
    </source>
</evidence>
<dbReference type="GO" id="GO:0016887">
    <property type="term" value="F:ATP hydrolysis activity"/>
    <property type="evidence" value="ECO:0007669"/>
    <property type="project" value="InterPro"/>
</dbReference>
<dbReference type="KEGG" id="cob:COB47_2121"/>
<dbReference type="EMBL" id="CP002164">
    <property type="protein sequence ID" value="ADL43371.1"/>
    <property type="molecule type" value="Genomic_DNA"/>
</dbReference>
<name>D9TGX4_CALOO</name>
<dbReference type="AlphaFoldDB" id="D9TGX4"/>
<dbReference type="Gene3D" id="3.40.50.300">
    <property type="entry name" value="P-loop containing nucleotide triphosphate hydrolases"/>
    <property type="match status" value="1"/>
</dbReference>
<dbReference type="Proteomes" id="UP000000347">
    <property type="component" value="Chromosome"/>
</dbReference>
<keyword evidence="5" id="KW-1185">Reference proteome</keyword>
<dbReference type="RefSeq" id="WP_013291366.1">
    <property type="nucleotide sequence ID" value="NC_014392.1"/>
</dbReference>
<dbReference type="Pfam" id="PF00005">
    <property type="entry name" value="ABC_tran"/>
    <property type="match status" value="1"/>
</dbReference>
<dbReference type="InterPro" id="IPR003439">
    <property type="entry name" value="ABC_transporter-like_ATP-bd"/>
</dbReference>
<keyword evidence="2" id="KW-0067">ATP-binding</keyword>
<dbReference type="PANTHER" id="PTHR43158">
    <property type="entry name" value="SKFA PEPTIDE EXPORT ATP-BINDING PROTEIN SKFE"/>
    <property type="match status" value="1"/>
</dbReference>
<dbReference type="HOGENOM" id="CLU_000604_1_2_9"/>
<organism evidence="4 5">
    <name type="scientific">Caldicellulosiruptor obsidiansis (strain ATCC BAA-2073 / JCM 16842 / OB47)</name>
    <dbReference type="NCBI Taxonomy" id="608506"/>
    <lineage>
        <taxon>Bacteria</taxon>
        <taxon>Bacillati</taxon>
        <taxon>Bacillota</taxon>
        <taxon>Bacillota incertae sedis</taxon>
        <taxon>Caldicellulosiruptorales</taxon>
        <taxon>Caldicellulosiruptoraceae</taxon>
        <taxon>Caldicellulosiruptor</taxon>
    </lineage>
</organism>
<dbReference type="PROSITE" id="PS50893">
    <property type="entry name" value="ABC_TRANSPORTER_2"/>
    <property type="match status" value="1"/>
</dbReference>
<sequence length="230" mass="26081">MLLEVKNLYKRYGSKTVLNDINFSADKGKIIGLIGENGAGKTTLLKIISGFARPTSGEVFINGKEVGVETRKYVAFLPDSIIFPKWMKVKEALMFYSDFFNDFDLQKAEQLIKFLNINENSKIHDLSRGAIEKLSVTFLVSRNTNLYLLDEPFAFIDPVSRDMIIEIILANVADDRTIIISTNIISEIEHIFDEVIFIKDGKIVLRDSAENLRSKFGVSINQFFKKEVLG</sequence>
<proteinExistence type="predicted"/>
<accession>D9TGX4</accession>
<dbReference type="PANTHER" id="PTHR43158:SF1">
    <property type="entry name" value="ABC TRANSPORTER, ATP-BINDING PROTEIN"/>
    <property type="match status" value="1"/>
</dbReference>
<evidence type="ECO:0000313" key="5">
    <source>
        <dbReference type="Proteomes" id="UP000000347"/>
    </source>
</evidence>
<feature type="domain" description="ABC transporter" evidence="3">
    <location>
        <begin position="3"/>
        <end position="225"/>
    </location>
</feature>
<dbReference type="eggNOG" id="COG1131">
    <property type="taxonomic scope" value="Bacteria"/>
</dbReference>
<dbReference type="GO" id="GO:0005524">
    <property type="term" value="F:ATP binding"/>
    <property type="evidence" value="ECO:0007669"/>
    <property type="project" value="UniProtKB-KW"/>
</dbReference>
<reference evidence="4 5" key="1">
    <citation type="journal article" date="2010" name="J. Bacteriol.">
        <title>Complete genome sequence of the cellulolytic thermophile Caldicellulosiruptor obsidiansis OB47T.</title>
        <authorList>
            <person name="Elkins J.G."/>
            <person name="Lochner A."/>
            <person name="Hamilton-Brehm S.D."/>
            <person name="Davenport K.W."/>
            <person name="Podar M."/>
            <person name="Brown S.D."/>
            <person name="Land M.L."/>
            <person name="Hauser L.J."/>
            <person name="Klingeman D.M."/>
            <person name="Raman B."/>
            <person name="Goodwin L.A."/>
            <person name="Tapia R."/>
            <person name="Meincke L.J."/>
            <person name="Detter J.C."/>
            <person name="Bruce D.C."/>
            <person name="Han C.S."/>
            <person name="Palumbo A.V."/>
            <person name="Cottingham R.W."/>
            <person name="Keller M."/>
            <person name="Graham D.E."/>
        </authorList>
    </citation>
    <scope>NUCLEOTIDE SEQUENCE [LARGE SCALE GENOMIC DNA]</scope>
    <source>
        <strain evidence="5">ATCC BAA-2073 / strain OB47</strain>
    </source>
</reference>
<evidence type="ECO:0000259" key="3">
    <source>
        <dbReference type="PROSITE" id="PS50893"/>
    </source>
</evidence>
<dbReference type="InterPro" id="IPR027417">
    <property type="entry name" value="P-loop_NTPase"/>
</dbReference>
<dbReference type="STRING" id="608506.COB47_2121"/>
<dbReference type="SUPFAM" id="SSF52540">
    <property type="entry name" value="P-loop containing nucleoside triphosphate hydrolases"/>
    <property type="match status" value="1"/>
</dbReference>
<dbReference type="OrthoDB" id="9804819at2"/>
<protein>
    <submittedName>
        <fullName evidence="4">ABC transporter related</fullName>
    </submittedName>
</protein>
<dbReference type="InterPro" id="IPR003593">
    <property type="entry name" value="AAA+_ATPase"/>
</dbReference>
<keyword evidence="1" id="KW-0547">Nucleotide-binding</keyword>
<dbReference type="SMART" id="SM00382">
    <property type="entry name" value="AAA"/>
    <property type="match status" value="1"/>
</dbReference>
<gene>
    <name evidence="4" type="ordered locus">COB47_2121</name>
</gene>